<dbReference type="Gene3D" id="3.30.750.140">
    <property type="match status" value="1"/>
</dbReference>
<comment type="caution">
    <text evidence="2">The sequence shown here is derived from an EMBL/GenBank/DDBJ whole genome shotgun (WGS) entry which is preliminary data.</text>
</comment>
<dbReference type="InterPro" id="IPR013390">
    <property type="entry name" value="T3SS_HpaP"/>
</dbReference>
<feature type="region of interest" description="Disordered" evidence="1">
    <location>
        <begin position="220"/>
        <end position="250"/>
    </location>
</feature>
<evidence type="ECO:0000313" key="2">
    <source>
        <dbReference type="EMBL" id="MDP0588597.1"/>
    </source>
</evidence>
<feature type="compositionally biased region" description="Polar residues" evidence="1">
    <location>
        <begin position="62"/>
        <end position="76"/>
    </location>
</feature>
<gene>
    <name evidence="2" type="ORF">QS748_05150</name>
</gene>
<accession>A0AA90SCX7</accession>
<name>A0AA90SCX7_9GAMM</name>
<organism evidence="2 3">
    <name type="scientific">Candidatus Endonucleibacter bathymodioli</name>
    <dbReference type="NCBI Taxonomy" id="539814"/>
    <lineage>
        <taxon>Bacteria</taxon>
        <taxon>Pseudomonadati</taxon>
        <taxon>Pseudomonadota</taxon>
        <taxon>Gammaproteobacteria</taxon>
        <taxon>Oceanospirillales</taxon>
        <taxon>Endozoicomonadaceae</taxon>
        <taxon>Candidatus Endonucleibacter</taxon>
    </lineage>
</organism>
<dbReference type="InterPro" id="IPR038610">
    <property type="entry name" value="FliK-like_C_sf"/>
</dbReference>
<proteinExistence type="predicted"/>
<dbReference type="Proteomes" id="UP001178148">
    <property type="component" value="Unassembled WGS sequence"/>
</dbReference>
<evidence type="ECO:0000313" key="3">
    <source>
        <dbReference type="Proteomes" id="UP001178148"/>
    </source>
</evidence>
<feature type="compositionally biased region" description="Basic and acidic residues" evidence="1">
    <location>
        <begin position="29"/>
        <end position="60"/>
    </location>
</feature>
<feature type="region of interest" description="Disordered" evidence="1">
    <location>
        <begin position="1"/>
        <end position="95"/>
    </location>
</feature>
<keyword evidence="3" id="KW-1185">Reference proteome</keyword>
<dbReference type="Pfam" id="PF09483">
    <property type="entry name" value="HpaP"/>
    <property type="match status" value="1"/>
</dbReference>
<dbReference type="EMBL" id="JASXSV010000006">
    <property type="protein sequence ID" value="MDP0588597.1"/>
    <property type="molecule type" value="Genomic_DNA"/>
</dbReference>
<protein>
    <submittedName>
        <fullName evidence="2">Type III secretion HpaP family protein</fullName>
    </submittedName>
</protein>
<feature type="compositionally biased region" description="Basic and acidic residues" evidence="1">
    <location>
        <begin position="80"/>
        <end position="92"/>
    </location>
</feature>
<sequence length="250" mass="27978">MQVNQNTQAKQQNSNVTDSAQQKQSGQKVSEDEASKFNKELLKKEERNKSKKRKEQDGDTKGAQSLASLFAEQNRQPGDILDKSKNKDDSRGNDTQAQEHLMDMAFSKMNEHLIKADIRLTEIQQVTSVKEINATLQKMADQIHVSGKDAIDGAEIRVSIKDSILPGTEVRIHRHGGELTVTVNTSSAEAHNLLAQHQASLQKYLSERFSNENVQINFNMTEDGGEQGDGRSKNEYISEDNDNNNENKPV</sequence>
<dbReference type="AlphaFoldDB" id="A0AA90SCX7"/>
<feature type="compositionally biased region" description="Polar residues" evidence="1">
    <location>
        <begin position="1"/>
        <end position="28"/>
    </location>
</feature>
<evidence type="ECO:0000256" key="1">
    <source>
        <dbReference type="SAM" id="MobiDB-lite"/>
    </source>
</evidence>
<reference evidence="2 3" key="1">
    <citation type="journal article" date="2023" name="bioRxiv">
        <title>An intranuclear bacterial parasite of deep-sea mussels expresses apoptosis inhibitors acquired from its host.</title>
        <authorList>
            <person name="Gonzalez Porras M.A."/>
            <person name="Assie A."/>
            <person name="Tietjen M."/>
            <person name="Violette M."/>
            <person name="Kleiner M."/>
            <person name="Gruber-Vodicka H."/>
            <person name="Dubilier N."/>
            <person name="Leisch N."/>
        </authorList>
    </citation>
    <scope>NUCLEOTIDE SEQUENCE [LARGE SCALE GENOMIC DNA]</scope>
    <source>
        <strain evidence="2">IAP13</strain>
    </source>
</reference>